<name>L0FAE8_DESDL</name>
<keyword evidence="2" id="KW-0472">Membrane</keyword>
<dbReference type="KEGG" id="ddl:Desdi_2775"/>
<feature type="region of interest" description="Disordered" evidence="1">
    <location>
        <begin position="1"/>
        <end position="38"/>
    </location>
</feature>
<feature type="transmembrane region" description="Helical" evidence="2">
    <location>
        <begin position="69"/>
        <end position="98"/>
    </location>
</feature>
<evidence type="ECO:0000313" key="3">
    <source>
        <dbReference type="EMBL" id="AGA70187.1"/>
    </source>
</evidence>
<gene>
    <name evidence="3" type="ordered locus">Desdi_2775</name>
</gene>
<protein>
    <submittedName>
        <fullName evidence="3">Uncharacterized protein</fullName>
    </submittedName>
</protein>
<dbReference type="eggNOG" id="ENOG5032Z2B">
    <property type="taxonomic scope" value="Bacteria"/>
</dbReference>
<dbReference type="EMBL" id="CP003344">
    <property type="protein sequence ID" value="AGA70187.1"/>
    <property type="molecule type" value="Genomic_DNA"/>
</dbReference>
<proteinExistence type="predicted"/>
<evidence type="ECO:0000256" key="1">
    <source>
        <dbReference type="SAM" id="MobiDB-lite"/>
    </source>
</evidence>
<dbReference type="HOGENOM" id="CLU_155870_1_0_9"/>
<evidence type="ECO:0000256" key="2">
    <source>
        <dbReference type="SAM" id="Phobius"/>
    </source>
</evidence>
<dbReference type="Pfam" id="PF18910">
    <property type="entry name" value="DUF5665"/>
    <property type="match status" value="1"/>
</dbReference>
<feature type="compositionally biased region" description="Basic and acidic residues" evidence="1">
    <location>
        <begin position="17"/>
        <end position="38"/>
    </location>
</feature>
<keyword evidence="4" id="KW-1185">Reference proteome</keyword>
<evidence type="ECO:0000313" key="4">
    <source>
        <dbReference type="Proteomes" id="UP000010797"/>
    </source>
</evidence>
<dbReference type="AlphaFoldDB" id="L0FAE8"/>
<accession>L0FAE8</accession>
<dbReference type="InterPro" id="IPR043723">
    <property type="entry name" value="DUF5665"/>
</dbReference>
<keyword evidence="2" id="KW-1133">Transmembrane helix</keyword>
<organism evidence="3 4">
    <name type="scientific">Desulfitobacterium dichloroeliminans (strain LMG P-21439 / DCA1)</name>
    <dbReference type="NCBI Taxonomy" id="871963"/>
    <lineage>
        <taxon>Bacteria</taxon>
        <taxon>Bacillati</taxon>
        <taxon>Bacillota</taxon>
        <taxon>Clostridia</taxon>
        <taxon>Eubacteriales</taxon>
        <taxon>Desulfitobacteriaceae</taxon>
        <taxon>Desulfitobacterium</taxon>
    </lineage>
</organism>
<reference evidence="4" key="1">
    <citation type="submission" date="2012-02" db="EMBL/GenBank/DDBJ databases">
        <title>Complete sequence of Desulfitobacterium dichloroeliminans LMG P-21439.</title>
        <authorList>
            <person name="Lucas S."/>
            <person name="Han J."/>
            <person name="Lapidus A."/>
            <person name="Cheng J.-F."/>
            <person name="Goodwin L."/>
            <person name="Pitluck S."/>
            <person name="Peters L."/>
            <person name="Ovchinnikova G."/>
            <person name="Teshima H."/>
            <person name="Detter J.C."/>
            <person name="Han C."/>
            <person name="Tapia R."/>
            <person name="Land M."/>
            <person name="Hauser L."/>
            <person name="Kyrpides N."/>
            <person name="Ivanova N."/>
            <person name="Pagani I."/>
            <person name="Kruse T."/>
            <person name="de Vos W.M."/>
            <person name="Boon N."/>
            <person name="Smidt H."/>
            <person name="Woyke T."/>
        </authorList>
    </citation>
    <scope>NUCLEOTIDE SEQUENCE [LARGE SCALE GENOMIC DNA]</scope>
    <source>
        <strain evidence="4">LMG P-21439 / DCA1</strain>
    </source>
</reference>
<keyword evidence="2" id="KW-0812">Transmembrane</keyword>
<sequence>MTISGKNEKLVTSPEPEIDHDKALRRSKEGLQSEEGPELRKQVQDLSLILEKINLTEYITYLNNPRRLLLLNFGVGLVRGLGGAIGATILLGLLAMFLKNLVLLNLPVIGGVIGELVELVNAHNGY</sequence>
<dbReference type="STRING" id="871963.Desdi_2775"/>
<dbReference type="Proteomes" id="UP000010797">
    <property type="component" value="Chromosome"/>
</dbReference>